<sequence>MCAEAIIEHDLPYSFVDYQGIRKWIKYLNPNVIMPSRNTAISDVKKNYEKEKEKLKQEMARIPNRVCLTSDVWTACTSEDLLCDGDYFHIRCSAHILNLIVQEGLKVASDALHKIRESVKYVKTSYRRMKKFDDCVRENGGVETGLEIRLDVTTR</sequence>
<comment type="caution">
    <text evidence="2">The sequence shown here is derived from an EMBL/GenBank/DDBJ whole genome shotgun (WGS) entry which is preliminary data.</text>
</comment>
<protein>
    <submittedName>
        <fullName evidence="2">Zinc finger BED domain-containing protein RICESLEEPER 2-like</fullName>
    </submittedName>
</protein>
<dbReference type="AlphaFoldDB" id="A0A834WAP1"/>
<dbReference type="InterPro" id="IPR052035">
    <property type="entry name" value="ZnF_BED_domain_contain"/>
</dbReference>
<reference evidence="2" key="1">
    <citation type="submission" date="2020-09" db="EMBL/GenBank/DDBJ databases">
        <title>Genome-Enabled Discovery of Anthraquinone Biosynthesis in Senna tora.</title>
        <authorList>
            <person name="Kang S.-H."/>
            <person name="Pandey R.P."/>
            <person name="Lee C.-M."/>
            <person name="Sim J.-S."/>
            <person name="Jeong J.-T."/>
            <person name="Choi B.-S."/>
            <person name="Jung M."/>
            <person name="Ginzburg D."/>
            <person name="Zhao K."/>
            <person name="Won S.Y."/>
            <person name="Oh T.-J."/>
            <person name="Yu Y."/>
            <person name="Kim N.-H."/>
            <person name="Lee O.R."/>
            <person name="Lee T.-H."/>
            <person name="Bashyal P."/>
            <person name="Kim T.-S."/>
            <person name="Lee W.-H."/>
            <person name="Kawkins C."/>
            <person name="Kim C.-K."/>
            <person name="Kim J.S."/>
            <person name="Ahn B.O."/>
            <person name="Rhee S.Y."/>
            <person name="Sohng J.K."/>
        </authorList>
    </citation>
    <scope>NUCLEOTIDE SEQUENCE</scope>
    <source>
        <tissue evidence="2">Leaf</tissue>
    </source>
</reference>
<dbReference type="Proteomes" id="UP000634136">
    <property type="component" value="Unassembled WGS sequence"/>
</dbReference>
<proteinExistence type="predicted"/>
<keyword evidence="3" id="KW-1185">Reference proteome</keyword>
<gene>
    <name evidence="2" type="ORF">G2W53_036927</name>
</gene>
<name>A0A834WAP1_9FABA</name>
<dbReference type="PANTHER" id="PTHR46481:SF6">
    <property type="entry name" value="ZINC FINGER BED DOMAIN-CONTAINING PROTEIN RICESLEEPER 2-LIKE"/>
    <property type="match status" value="1"/>
</dbReference>
<dbReference type="EMBL" id="JAAIUW010000011">
    <property type="protein sequence ID" value="KAF7810184.1"/>
    <property type="molecule type" value="Genomic_DNA"/>
</dbReference>
<keyword evidence="1" id="KW-0175">Coiled coil</keyword>
<organism evidence="2 3">
    <name type="scientific">Senna tora</name>
    <dbReference type="NCBI Taxonomy" id="362788"/>
    <lineage>
        <taxon>Eukaryota</taxon>
        <taxon>Viridiplantae</taxon>
        <taxon>Streptophyta</taxon>
        <taxon>Embryophyta</taxon>
        <taxon>Tracheophyta</taxon>
        <taxon>Spermatophyta</taxon>
        <taxon>Magnoliopsida</taxon>
        <taxon>eudicotyledons</taxon>
        <taxon>Gunneridae</taxon>
        <taxon>Pentapetalae</taxon>
        <taxon>rosids</taxon>
        <taxon>fabids</taxon>
        <taxon>Fabales</taxon>
        <taxon>Fabaceae</taxon>
        <taxon>Caesalpinioideae</taxon>
        <taxon>Cassia clade</taxon>
        <taxon>Senna</taxon>
    </lineage>
</organism>
<feature type="coiled-coil region" evidence="1">
    <location>
        <begin position="38"/>
        <end position="65"/>
    </location>
</feature>
<evidence type="ECO:0000256" key="1">
    <source>
        <dbReference type="SAM" id="Coils"/>
    </source>
</evidence>
<accession>A0A834WAP1</accession>
<dbReference type="SUPFAM" id="SSF53098">
    <property type="entry name" value="Ribonuclease H-like"/>
    <property type="match status" value="1"/>
</dbReference>
<dbReference type="PANTHER" id="PTHR46481">
    <property type="entry name" value="ZINC FINGER BED DOMAIN-CONTAINING PROTEIN 4"/>
    <property type="match status" value="1"/>
</dbReference>
<evidence type="ECO:0000313" key="3">
    <source>
        <dbReference type="Proteomes" id="UP000634136"/>
    </source>
</evidence>
<dbReference type="SUPFAM" id="SSF140996">
    <property type="entry name" value="Hermes dimerisation domain"/>
    <property type="match status" value="1"/>
</dbReference>
<dbReference type="InterPro" id="IPR012337">
    <property type="entry name" value="RNaseH-like_sf"/>
</dbReference>
<evidence type="ECO:0000313" key="2">
    <source>
        <dbReference type="EMBL" id="KAF7810184.1"/>
    </source>
</evidence>
<dbReference type="OrthoDB" id="1873329at2759"/>